<dbReference type="SUPFAM" id="SSF56112">
    <property type="entry name" value="Protein kinase-like (PK-like)"/>
    <property type="match status" value="1"/>
</dbReference>
<dbReference type="Proteomes" id="UP000243499">
    <property type="component" value="Chromosome 2"/>
</dbReference>
<dbReference type="PANTHER" id="PTHR43173:SF22">
    <property type="entry name" value="OS07G0227800 PROTEIN"/>
    <property type="match status" value="1"/>
</dbReference>
<evidence type="ECO:0000256" key="1">
    <source>
        <dbReference type="SAM" id="MobiDB-lite"/>
    </source>
</evidence>
<accession>A0A2T8KNJ2</accession>
<dbReference type="Gramene" id="PVH63689">
    <property type="protein sequence ID" value="PVH63689"/>
    <property type="gene ID" value="PAHAL_2G086600"/>
</dbReference>
<dbReference type="InterPro" id="IPR011009">
    <property type="entry name" value="Kinase-like_dom_sf"/>
</dbReference>
<dbReference type="AlphaFoldDB" id="A0A2T8KNJ2"/>
<feature type="compositionally biased region" description="Gly residues" evidence="1">
    <location>
        <begin position="29"/>
        <end position="41"/>
    </location>
</feature>
<proteinExistence type="predicted"/>
<evidence type="ECO:0000313" key="3">
    <source>
        <dbReference type="EMBL" id="PVH63689.1"/>
    </source>
</evidence>
<dbReference type="InterPro" id="IPR004147">
    <property type="entry name" value="ABC1_dom"/>
</dbReference>
<reference evidence="3" key="1">
    <citation type="submission" date="2018-04" db="EMBL/GenBank/DDBJ databases">
        <title>WGS assembly of Panicum hallii.</title>
        <authorList>
            <person name="Lovell J."/>
            <person name="Jenkins J."/>
            <person name="Lowry D."/>
            <person name="Mamidi S."/>
            <person name="Sreedasyam A."/>
            <person name="Weng X."/>
            <person name="Barry K."/>
            <person name="Bonette J."/>
            <person name="Campitelli B."/>
            <person name="Daum C."/>
            <person name="Gordon S."/>
            <person name="Gould B."/>
            <person name="Lipzen A."/>
            <person name="Macqueen A."/>
            <person name="Palacio-Mejia J."/>
            <person name="Plott C."/>
            <person name="Shakirov E."/>
            <person name="Shu S."/>
            <person name="Yoshinaga Y."/>
            <person name="Zane M."/>
            <person name="Rokhsar D."/>
            <person name="Grimwood J."/>
            <person name="Schmutz J."/>
            <person name="Juenger T."/>
        </authorList>
    </citation>
    <scope>NUCLEOTIDE SEQUENCE [LARGE SCALE GENOMIC DNA]</scope>
    <source>
        <strain evidence="3">FIL2</strain>
    </source>
</reference>
<dbReference type="EMBL" id="CM008047">
    <property type="protein sequence ID" value="PVH63689.1"/>
    <property type="molecule type" value="Genomic_DNA"/>
</dbReference>
<dbReference type="PANTHER" id="PTHR43173">
    <property type="entry name" value="ABC1 FAMILY PROTEIN"/>
    <property type="match status" value="1"/>
</dbReference>
<feature type="domain" description="ABC1 atypical kinase-like" evidence="2">
    <location>
        <begin position="179"/>
        <end position="270"/>
    </location>
</feature>
<organism evidence="3">
    <name type="scientific">Panicum hallii</name>
    <dbReference type="NCBI Taxonomy" id="206008"/>
    <lineage>
        <taxon>Eukaryota</taxon>
        <taxon>Viridiplantae</taxon>
        <taxon>Streptophyta</taxon>
        <taxon>Embryophyta</taxon>
        <taxon>Tracheophyta</taxon>
        <taxon>Spermatophyta</taxon>
        <taxon>Magnoliopsida</taxon>
        <taxon>Liliopsida</taxon>
        <taxon>Poales</taxon>
        <taxon>Poaceae</taxon>
        <taxon>PACMAD clade</taxon>
        <taxon>Panicoideae</taxon>
        <taxon>Panicodae</taxon>
        <taxon>Paniceae</taxon>
        <taxon>Panicinae</taxon>
        <taxon>Panicum</taxon>
        <taxon>Panicum sect. Panicum</taxon>
    </lineage>
</organism>
<protein>
    <recommendedName>
        <fullName evidence="2">ABC1 atypical kinase-like domain-containing protein</fullName>
    </recommendedName>
</protein>
<dbReference type="InterPro" id="IPR051130">
    <property type="entry name" value="Mito_struct-func_regulator"/>
</dbReference>
<gene>
    <name evidence="3" type="ORF">PAHAL_2G086600</name>
</gene>
<feature type="region of interest" description="Disordered" evidence="1">
    <location>
        <begin position="11"/>
        <end position="49"/>
    </location>
</feature>
<evidence type="ECO:0000259" key="2">
    <source>
        <dbReference type="Pfam" id="PF03109"/>
    </source>
</evidence>
<dbReference type="Pfam" id="PF03109">
    <property type="entry name" value="ABC1"/>
    <property type="match status" value="1"/>
</dbReference>
<sequence length="317" mass="35041">MAAAARAASAARSPLLVHHHRHRLPQVPSGGGGSLRVGGPGRGREEGRRRARVGVRVFARYSQAQDFSTRLQDRVGELPKLVEDLLQTSISTGPQGAFRIAQGIQAVLGVGGEWLNDLSKTANTSAGIPAQMQLGLLSPLYLRRLFERMGATYIKLGQFIASAPTLFPAEYVEEFQNCFDRAPAVPYDVIQSILCEELQRPLDSIYEYIDPVPIASASIAQVHAARLKSSQKDVVIKVLKPGIEDTLVADLNFIYVIARVLEFLNPELQRTSLISLRSRQFALHSQRRRWRKFPIKIFVAARFLNLGFASGQRSNSS</sequence>
<dbReference type="GO" id="GO:0005886">
    <property type="term" value="C:plasma membrane"/>
    <property type="evidence" value="ECO:0007669"/>
    <property type="project" value="TreeGrafter"/>
</dbReference>
<dbReference type="GO" id="GO:0010287">
    <property type="term" value="C:plastoglobule"/>
    <property type="evidence" value="ECO:0007669"/>
    <property type="project" value="TreeGrafter"/>
</dbReference>
<name>A0A2T8KNJ2_9POAL</name>